<dbReference type="SUPFAM" id="SSF52833">
    <property type="entry name" value="Thioredoxin-like"/>
    <property type="match status" value="1"/>
</dbReference>
<keyword evidence="2 4" id="KW-0575">Peroxidase</keyword>
<dbReference type="EnsemblMetazoa" id="G1906.6">
    <property type="protein sequence ID" value="G1906.6:cds"/>
    <property type="gene ID" value="G1906"/>
</dbReference>
<reference evidence="5" key="1">
    <citation type="submission" date="2022-08" db="UniProtKB">
        <authorList>
            <consortium name="EnsemblMetazoa"/>
        </authorList>
    </citation>
    <scope>IDENTIFICATION</scope>
    <source>
        <strain evidence="5">05x7-T-G4-1.051#20</strain>
    </source>
</reference>
<comment type="similarity">
    <text evidence="1 4">Belongs to the glutathione peroxidase family.</text>
</comment>
<dbReference type="InterPro" id="IPR000889">
    <property type="entry name" value="Glutathione_peroxidase"/>
</dbReference>
<dbReference type="PIRSF" id="PIRSF000303">
    <property type="entry name" value="Glutathion_perox"/>
    <property type="match status" value="1"/>
</dbReference>
<proteinExistence type="inferred from homology"/>
<evidence type="ECO:0000256" key="1">
    <source>
        <dbReference type="ARBA" id="ARBA00006926"/>
    </source>
</evidence>
<keyword evidence="3 4" id="KW-0560">Oxidoreductase</keyword>
<evidence type="ECO:0000256" key="3">
    <source>
        <dbReference type="ARBA" id="ARBA00023002"/>
    </source>
</evidence>
<organism evidence="5 6">
    <name type="scientific">Magallana gigas</name>
    <name type="common">Pacific oyster</name>
    <name type="synonym">Crassostrea gigas</name>
    <dbReference type="NCBI Taxonomy" id="29159"/>
    <lineage>
        <taxon>Eukaryota</taxon>
        <taxon>Metazoa</taxon>
        <taxon>Spiralia</taxon>
        <taxon>Lophotrochozoa</taxon>
        <taxon>Mollusca</taxon>
        <taxon>Bivalvia</taxon>
        <taxon>Autobranchia</taxon>
        <taxon>Pteriomorphia</taxon>
        <taxon>Ostreida</taxon>
        <taxon>Ostreoidea</taxon>
        <taxon>Ostreidae</taxon>
        <taxon>Magallana</taxon>
    </lineage>
</organism>
<dbReference type="Pfam" id="PF00255">
    <property type="entry name" value="GSHPx"/>
    <property type="match status" value="1"/>
</dbReference>
<dbReference type="InterPro" id="IPR036249">
    <property type="entry name" value="Thioredoxin-like_sf"/>
</dbReference>
<dbReference type="PANTHER" id="PTHR11592">
    <property type="entry name" value="GLUTATHIONE PEROXIDASE"/>
    <property type="match status" value="1"/>
</dbReference>
<evidence type="ECO:0000313" key="6">
    <source>
        <dbReference type="Proteomes" id="UP000005408"/>
    </source>
</evidence>
<dbReference type="InterPro" id="IPR029760">
    <property type="entry name" value="GPX_CS"/>
</dbReference>
<evidence type="ECO:0000256" key="2">
    <source>
        <dbReference type="ARBA" id="ARBA00022559"/>
    </source>
</evidence>
<dbReference type="GO" id="GO:0006979">
    <property type="term" value="P:response to oxidative stress"/>
    <property type="evidence" value="ECO:0007669"/>
    <property type="project" value="InterPro"/>
</dbReference>
<dbReference type="PANTHER" id="PTHR11592:SF81">
    <property type="entry name" value="GLUTATHIONE PEROXIDASE"/>
    <property type="match status" value="1"/>
</dbReference>
<dbReference type="PROSITE" id="PS00763">
    <property type="entry name" value="GLUTATHIONE_PEROXID_2"/>
    <property type="match status" value="1"/>
</dbReference>
<keyword evidence="6" id="KW-1185">Reference proteome</keyword>
<sequence length="153" mass="17464">MHYFGYNALKQKFAGKQFEVLGFPCNQFNLQEPGDTATEILNTIKYVRPGNGYVPNFPMFAKVGVNGEDEHPLFTYLKKYCGPTADEFQDDLHYKPLRVSDVRWNFEQFVINQQGKPVVRFSPDVNPLNLTMVISSLLPHSAVDNMSNEIPMV</sequence>
<dbReference type="AlphaFoldDB" id="A0A8W8JL08"/>
<accession>A0A8W8JL08</accession>
<dbReference type="PRINTS" id="PR01011">
    <property type="entry name" value="GLUTPROXDASE"/>
</dbReference>
<dbReference type="Gene3D" id="3.40.30.10">
    <property type="entry name" value="Glutaredoxin"/>
    <property type="match status" value="1"/>
</dbReference>
<evidence type="ECO:0000313" key="5">
    <source>
        <dbReference type="EnsemblMetazoa" id="G1906.6:cds"/>
    </source>
</evidence>
<dbReference type="PROSITE" id="PS51355">
    <property type="entry name" value="GLUTATHIONE_PEROXID_3"/>
    <property type="match status" value="1"/>
</dbReference>
<dbReference type="GO" id="GO:0004602">
    <property type="term" value="F:glutathione peroxidase activity"/>
    <property type="evidence" value="ECO:0007669"/>
    <property type="project" value="TreeGrafter"/>
</dbReference>
<dbReference type="Proteomes" id="UP000005408">
    <property type="component" value="Unassembled WGS sequence"/>
</dbReference>
<evidence type="ECO:0000256" key="4">
    <source>
        <dbReference type="RuleBase" id="RU000499"/>
    </source>
</evidence>
<name>A0A8W8JL08_MAGGI</name>
<protein>
    <recommendedName>
        <fullName evidence="4">Glutathione peroxidase</fullName>
    </recommendedName>
</protein>